<dbReference type="Pfam" id="PF00581">
    <property type="entry name" value="Rhodanese"/>
    <property type="match status" value="1"/>
</dbReference>
<dbReference type="InterPro" id="IPR013766">
    <property type="entry name" value="Thioredoxin_domain"/>
</dbReference>
<comment type="caution">
    <text evidence="8">The sequence shown here is derived from an EMBL/GenBank/DDBJ whole genome shotgun (WGS) entry which is preliminary data.</text>
</comment>
<evidence type="ECO:0000256" key="1">
    <source>
        <dbReference type="ARBA" id="ARBA00022448"/>
    </source>
</evidence>
<dbReference type="Pfam" id="PF00085">
    <property type="entry name" value="Thioredoxin"/>
    <property type="match status" value="1"/>
</dbReference>
<dbReference type="GO" id="GO:0005829">
    <property type="term" value="C:cytosol"/>
    <property type="evidence" value="ECO:0007669"/>
    <property type="project" value="TreeGrafter"/>
</dbReference>
<dbReference type="SMART" id="SM00450">
    <property type="entry name" value="RHOD"/>
    <property type="match status" value="1"/>
</dbReference>
<feature type="domain" description="Rhodanese" evidence="6">
    <location>
        <begin position="52"/>
        <end position="142"/>
    </location>
</feature>
<dbReference type="PANTHER" id="PTHR45663:SF11">
    <property type="entry name" value="GEO12009P1"/>
    <property type="match status" value="1"/>
</dbReference>
<dbReference type="Gene3D" id="3.40.250.10">
    <property type="entry name" value="Rhodanese-like domain"/>
    <property type="match status" value="1"/>
</dbReference>
<evidence type="ECO:0000313" key="9">
    <source>
        <dbReference type="Proteomes" id="UP000541352"/>
    </source>
</evidence>
<name>A0A7W5ZJ37_9BACT</name>
<dbReference type="GO" id="GO:0045454">
    <property type="term" value="P:cell redox homeostasis"/>
    <property type="evidence" value="ECO:0007669"/>
    <property type="project" value="TreeGrafter"/>
</dbReference>
<dbReference type="CDD" id="cd02947">
    <property type="entry name" value="TRX_family"/>
    <property type="match status" value="1"/>
</dbReference>
<keyword evidence="4" id="KW-0676">Redox-active center</keyword>
<feature type="signal peptide" evidence="5">
    <location>
        <begin position="1"/>
        <end position="18"/>
    </location>
</feature>
<evidence type="ECO:0000259" key="6">
    <source>
        <dbReference type="PROSITE" id="PS50206"/>
    </source>
</evidence>
<evidence type="ECO:0000256" key="2">
    <source>
        <dbReference type="ARBA" id="ARBA00022982"/>
    </source>
</evidence>
<dbReference type="InterPro" id="IPR036873">
    <property type="entry name" value="Rhodanese-like_dom_sf"/>
</dbReference>
<organism evidence="8 9">
    <name type="scientific">Runella defluvii</name>
    <dbReference type="NCBI Taxonomy" id="370973"/>
    <lineage>
        <taxon>Bacteria</taxon>
        <taxon>Pseudomonadati</taxon>
        <taxon>Bacteroidota</taxon>
        <taxon>Cytophagia</taxon>
        <taxon>Cytophagales</taxon>
        <taxon>Spirosomataceae</taxon>
        <taxon>Runella</taxon>
    </lineage>
</organism>
<feature type="domain" description="Thioredoxin" evidence="7">
    <location>
        <begin position="132"/>
        <end position="249"/>
    </location>
</feature>
<dbReference type="Proteomes" id="UP000541352">
    <property type="component" value="Unassembled WGS sequence"/>
</dbReference>
<keyword evidence="9" id="KW-1185">Reference proteome</keyword>
<dbReference type="RefSeq" id="WP_183973126.1">
    <property type="nucleotide sequence ID" value="NZ_JACIBY010000003.1"/>
</dbReference>
<keyword evidence="3" id="KW-1015">Disulfide bond</keyword>
<dbReference type="GO" id="GO:0015035">
    <property type="term" value="F:protein-disulfide reductase activity"/>
    <property type="evidence" value="ECO:0007669"/>
    <property type="project" value="TreeGrafter"/>
</dbReference>
<dbReference type="SUPFAM" id="SSF52821">
    <property type="entry name" value="Rhodanese/Cell cycle control phosphatase"/>
    <property type="match status" value="1"/>
</dbReference>
<dbReference type="PROSITE" id="PS51257">
    <property type="entry name" value="PROKAR_LIPOPROTEIN"/>
    <property type="match status" value="1"/>
</dbReference>
<dbReference type="PANTHER" id="PTHR45663">
    <property type="entry name" value="GEO12009P1"/>
    <property type="match status" value="1"/>
</dbReference>
<evidence type="ECO:0000256" key="4">
    <source>
        <dbReference type="ARBA" id="ARBA00023284"/>
    </source>
</evidence>
<keyword evidence="2" id="KW-0249">Electron transport</keyword>
<keyword evidence="1" id="KW-0813">Transport</keyword>
<sequence length="249" mass="27567">MNKYTLILAIFLTGILSACGTQSNEQASTNSTSTANENGAISAAEVHKKIKDNPKLTIVDVRTPDEYAQGHLENAHNIDWNSNSFENKIDGFERDKPILVYCLSGARSAAAAEKMRSFGFKNVLEMENGMMAWRAAQLPETTANVSVAKPAGMNRDQFDAALNSPKLVLIDFYADWCAPCKKMAPYLEEIKTEMGDKVEVVRINADDSAELSSQLSIEELPTVLVFKNKTMVWKNVGYIGKEELVKHLQ</sequence>
<dbReference type="PRINTS" id="PR00421">
    <property type="entry name" value="THIOREDOXIN"/>
</dbReference>
<dbReference type="InterPro" id="IPR001763">
    <property type="entry name" value="Rhodanese-like_dom"/>
</dbReference>
<reference evidence="8 9" key="1">
    <citation type="submission" date="2020-08" db="EMBL/GenBank/DDBJ databases">
        <title>Genomic Encyclopedia of Type Strains, Phase IV (KMG-IV): sequencing the most valuable type-strain genomes for metagenomic binning, comparative biology and taxonomic classification.</title>
        <authorList>
            <person name="Goeker M."/>
        </authorList>
    </citation>
    <scope>NUCLEOTIDE SEQUENCE [LARGE SCALE GENOMIC DNA]</scope>
    <source>
        <strain evidence="8 9">DSM 17976</strain>
    </source>
</reference>
<protein>
    <submittedName>
        <fullName evidence="8">Thioredoxin</fullName>
    </submittedName>
</protein>
<dbReference type="InterPro" id="IPR017937">
    <property type="entry name" value="Thioredoxin_CS"/>
</dbReference>
<evidence type="ECO:0000256" key="5">
    <source>
        <dbReference type="SAM" id="SignalP"/>
    </source>
</evidence>
<gene>
    <name evidence="8" type="ORF">FHS57_002068</name>
</gene>
<dbReference type="InterPro" id="IPR036249">
    <property type="entry name" value="Thioredoxin-like_sf"/>
</dbReference>
<keyword evidence="5" id="KW-0732">Signal</keyword>
<dbReference type="EMBL" id="JACIBY010000003">
    <property type="protein sequence ID" value="MBB3838071.1"/>
    <property type="molecule type" value="Genomic_DNA"/>
</dbReference>
<dbReference type="PROSITE" id="PS51352">
    <property type="entry name" value="THIOREDOXIN_2"/>
    <property type="match status" value="1"/>
</dbReference>
<evidence type="ECO:0000259" key="7">
    <source>
        <dbReference type="PROSITE" id="PS51352"/>
    </source>
</evidence>
<proteinExistence type="predicted"/>
<dbReference type="SUPFAM" id="SSF52833">
    <property type="entry name" value="Thioredoxin-like"/>
    <property type="match status" value="1"/>
</dbReference>
<dbReference type="Gene3D" id="3.40.30.10">
    <property type="entry name" value="Glutaredoxin"/>
    <property type="match status" value="1"/>
</dbReference>
<dbReference type="PROSITE" id="PS50206">
    <property type="entry name" value="RHODANESE_3"/>
    <property type="match status" value="1"/>
</dbReference>
<accession>A0A7W5ZJ37</accession>
<feature type="chain" id="PRO_5030965985" evidence="5">
    <location>
        <begin position="19"/>
        <end position="249"/>
    </location>
</feature>
<evidence type="ECO:0000313" key="8">
    <source>
        <dbReference type="EMBL" id="MBB3838071.1"/>
    </source>
</evidence>
<dbReference type="CDD" id="cd00158">
    <property type="entry name" value="RHOD"/>
    <property type="match status" value="1"/>
</dbReference>
<dbReference type="PROSITE" id="PS00194">
    <property type="entry name" value="THIOREDOXIN_1"/>
    <property type="match status" value="1"/>
</dbReference>
<dbReference type="AlphaFoldDB" id="A0A7W5ZJ37"/>
<evidence type="ECO:0000256" key="3">
    <source>
        <dbReference type="ARBA" id="ARBA00023157"/>
    </source>
</evidence>